<keyword evidence="8 10" id="KW-0012">Acyltransferase</keyword>
<reference evidence="13 14" key="1">
    <citation type="submission" date="2015-08" db="EMBL/GenBank/DDBJ databases">
        <authorList>
            <person name="Babu N.S."/>
            <person name="Beckwith C.J."/>
            <person name="Beseler K.G."/>
            <person name="Brison A."/>
            <person name="Carone J.V."/>
            <person name="Caskin T.P."/>
            <person name="Diamond M."/>
            <person name="Durham M.E."/>
            <person name="Foxe J.M."/>
            <person name="Go M."/>
            <person name="Henderson B.A."/>
            <person name="Jones I.B."/>
            <person name="McGettigan J.A."/>
            <person name="Micheletti S.J."/>
            <person name="Nasrallah M.E."/>
            <person name="Ortiz D."/>
            <person name="Piller C.R."/>
            <person name="Privatt S.R."/>
            <person name="Schneider S.L."/>
            <person name="Sharp S."/>
            <person name="Smith T.C."/>
            <person name="Stanton J.D."/>
            <person name="Ullery H.E."/>
            <person name="Wilson R.J."/>
            <person name="Serrano M.G."/>
            <person name="Buck G."/>
            <person name="Lee V."/>
            <person name="Wang Y."/>
            <person name="Carvalho R."/>
            <person name="Voegtly L."/>
            <person name="Shi R."/>
            <person name="Duckworth R."/>
            <person name="Johnson A."/>
            <person name="Loviza R."/>
            <person name="Walstead R."/>
            <person name="Shah Z."/>
            <person name="Kiflezghi M."/>
            <person name="Wade K."/>
            <person name="Ball S.L."/>
            <person name="Bradley K.W."/>
            <person name="Asai D.J."/>
            <person name="Bowman C.A."/>
            <person name="Russell D.A."/>
            <person name="Pope W.H."/>
            <person name="Jacobs-Sera D."/>
            <person name="Hendrix R.W."/>
            <person name="Hatfull G.F."/>
        </authorList>
    </citation>
    <scope>NUCLEOTIDE SEQUENCE [LARGE SCALE GENOMIC DNA]</scope>
    <source>
        <strain evidence="13 14">DSM 27710</strain>
    </source>
</reference>
<dbReference type="Gene3D" id="3.40.47.10">
    <property type="match status" value="1"/>
</dbReference>
<feature type="domain" description="Thiolase C-terminal" evidence="12">
    <location>
        <begin position="273"/>
        <end position="394"/>
    </location>
</feature>
<keyword evidence="7" id="KW-0630">Potassium</keyword>
<keyword evidence="4 10" id="KW-0808">Transferase</keyword>
<dbReference type="EMBL" id="CP012332">
    <property type="protein sequence ID" value="AKU90817.1"/>
    <property type="molecule type" value="Genomic_DNA"/>
</dbReference>
<name>A0A0K1PBE5_9BACT</name>
<feature type="domain" description="Thiolase N-terminal" evidence="11">
    <location>
        <begin position="7"/>
        <end position="265"/>
    </location>
</feature>
<dbReference type="KEGG" id="vin:AKJ08_1204"/>
<keyword evidence="5" id="KW-0479">Metal-binding</keyword>
<gene>
    <name evidence="13" type="ORF">AKJ08_1204</name>
</gene>
<keyword evidence="14" id="KW-1185">Reference proteome</keyword>
<feature type="active site" description="Proton acceptor" evidence="9">
    <location>
        <position position="351"/>
    </location>
</feature>
<dbReference type="CDD" id="cd00751">
    <property type="entry name" value="thiolase"/>
    <property type="match status" value="1"/>
</dbReference>
<dbReference type="Pfam" id="PF00108">
    <property type="entry name" value="Thiolase_N"/>
    <property type="match status" value="1"/>
</dbReference>
<feature type="active site" description="Proton acceptor" evidence="9">
    <location>
        <position position="381"/>
    </location>
</feature>
<proteinExistence type="inferred from homology"/>
<dbReference type="RefSeq" id="WP_050725215.1">
    <property type="nucleotide sequence ID" value="NZ_CP012332.1"/>
</dbReference>
<comment type="similarity">
    <text evidence="1 10">Belongs to the thiolase-like superfamily. Thiolase family.</text>
</comment>
<dbReference type="GO" id="GO:0006635">
    <property type="term" value="P:fatty acid beta-oxidation"/>
    <property type="evidence" value="ECO:0007669"/>
    <property type="project" value="TreeGrafter"/>
</dbReference>
<dbReference type="PROSITE" id="PS00098">
    <property type="entry name" value="THIOLASE_1"/>
    <property type="match status" value="1"/>
</dbReference>
<dbReference type="PANTHER" id="PTHR18919:SF156">
    <property type="entry name" value="ACETYL-COA ACETYLTRANSFERASE, MITOCHONDRIAL"/>
    <property type="match status" value="1"/>
</dbReference>
<evidence type="ECO:0000256" key="2">
    <source>
        <dbReference type="ARBA" id="ARBA00011881"/>
    </source>
</evidence>
<evidence type="ECO:0000259" key="12">
    <source>
        <dbReference type="Pfam" id="PF02803"/>
    </source>
</evidence>
<dbReference type="AlphaFoldDB" id="A0A0K1PBE5"/>
<protein>
    <recommendedName>
        <fullName evidence="3">acetyl-CoA C-acetyltransferase</fullName>
        <ecNumber evidence="3">2.3.1.9</ecNumber>
    </recommendedName>
</protein>
<dbReference type="FunFam" id="3.40.47.10:FF:000007">
    <property type="entry name" value="acetyl-CoA acetyltransferase, mitochondrial"/>
    <property type="match status" value="1"/>
</dbReference>
<evidence type="ECO:0000259" key="11">
    <source>
        <dbReference type="Pfam" id="PF00108"/>
    </source>
</evidence>
<dbReference type="STRING" id="1391653.AKJ08_1204"/>
<dbReference type="InterPro" id="IPR020610">
    <property type="entry name" value="Thiolase_AS"/>
</dbReference>
<dbReference type="InterPro" id="IPR016039">
    <property type="entry name" value="Thiolase-like"/>
</dbReference>
<evidence type="ECO:0000256" key="4">
    <source>
        <dbReference type="ARBA" id="ARBA00022679"/>
    </source>
</evidence>
<dbReference type="PATRIC" id="fig|1391653.3.peg.1254"/>
<accession>A0A0K1PBE5</accession>
<evidence type="ECO:0000256" key="5">
    <source>
        <dbReference type="ARBA" id="ARBA00022723"/>
    </source>
</evidence>
<dbReference type="InterPro" id="IPR020615">
    <property type="entry name" value="Thiolase_acyl_enz_int_AS"/>
</dbReference>
<dbReference type="EC" id="2.3.1.9" evidence="3"/>
<dbReference type="GO" id="GO:0003985">
    <property type="term" value="F:acetyl-CoA C-acetyltransferase activity"/>
    <property type="evidence" value="ECO:0007669"/>
    <property type="project" value="UniProtKB-EC"/>
</dbReference>
<dbReference type="GO" id="GO:0046872">
    <property type="term" value="F:metal ion binding"/>
    <property type="evidence" value="ECO:0007669"/>
    <property type="project" value="UniProtKB-KW"/>
</dbReference>
<feature type="active site" description="Acyl-thioester intermediate" evidence="9">
    <location>
        <position position="91"/>
    </location>
</feature>
<evidence type="ECO:0000256" key="1">
    <source>
        <dbReference type="ARBA" id="ARBA00010982"/>
    </source>
</evidence>
<dbReference type="NCBIfam" id="TIGR01930">
    <property type="entry name" value="AcCoA-C-Actrans"/>
    <property type="match status" value="1"/>
</dbReference>
<dbReference type="InterPro" id="IPR020617">
    <property type="entry name" value="Thiolase_C"/>
</dbReference>
<dbReference type="InterPro" id="IPR002155">
    <property type="entry name" value="Thiolase"/>
</dbReference>
<dbReference type="SUPFAM" id="SSF53901">
    <property type="entry name" value="Thiolase-like"/>
    <property type="match status" value="2"/>
</dbReference>
<evidence type="ECO:0000256" key="3">
    <source>
        <dbReference type="ARBA" id="ARBA00012705"/>
    </source>
</evidence>
<evidence type="ECO:0000256" key="9">
    <source>
        <dbReference type="PIRSR" id="PIRSR000429-1"/>
    </source>
</evidence>
<evidence type="ECO:0000313" key="13">
    <source>
        <dbReference type="EMBL" id="AKU90817.1"/>
    </source>
</evidence>
<evidence type="ECO:0000256" key="7">
    <source>
        <dbReference type="ARBA" id="ARBA00022958"/>
    </source>
</evidence>
<evidence type="ECO:0000256" key="8">
    <source>
        <dbReference type="ARBA" id="ARBA00023315"/>
    </source>
</evidence>
<keyword evidence="6" id="KW-0809">Transit peptide</keyword>
<sequence>MADKREVVIVGAARTPIGAFLGSLSSMTAPKLGAVAIKAALERAGVKPESVGHVIMGNVLQAGVGQAPARQAAIFAGIPELTPAVTLNKVCGSGLEAVVQGARAIMLGDAEVVVAGGMESMSNAPYLSYTERTGARMGDVKLVDAMIKDGLWDVYGDFHMGIAAEVCAKTQDIPRAAQDEYAIESTRRAVEAQKSGAFNAEIVPVEVKGKRGDVTVVSEDEGPKGARPDKIPTLKPVFQKDGTVTAANASSINDGAAAVVLMSKERAEKEGRTILGKIVSYGHAARKPEEFTIAPADSIRNALDRAKLKTTDIDLYEINEAFAVVSIANNQILGLDSSNVNVRGGAVCLGHPIGSSGTRVLVTLLYAMKDMDKKRGLASLCIGGGEGIALIVER</sequence>
<comment type="subunit">
    <text evidence="2">Homotetramer.</text>
</comment>
<dbReference type="OrthoDB" id="4565318at2"/>
<evidence type="ECO:0000256" key="6">
    <source>
        <dbReference type="ARBA" id="ARBA00022946"/>
    </source>
</evidence>
<dbReference type="InterPro" id="IPR020616">
    <property type="entry name" value="Thiolase_N"/>
</dbReference>
<dbReference type="PROSITE" id="PS00099">
    <property type="entry name" value="THIOLASE_3"/>
    <property type="match status" value="1"/>
</dbReference>
<dbReference type="PANTHER" id="PTHR18919">
    <property type="entry name" value="ACETYL-COA C-ACYLTRANSFERASE"/>
    <property type="match status" value="1"/>
</dbReference>
<dbReference type="PIRSF" id="PIRSF000429">
    <property type="entry name" value="Ac-CoA_Ac_transf"/>
    <property type="match status" value="1"/>
</dbReference>
<dbReference type="Proteomes" id="UP000055590">
    <property type="component" value="Chromosome"/>
</dbReference>
<evidence type="ECO:0000256" key="10">
    <source>
        <dbReference type="RuleBase" id="RU003557"/>
    </source>
</evidence>
<evidence type="ECO:0000313" key="14">
    <source>
        <dbReference type="Proteomes" id="UP000055590"/>
    </source>
</evidence>
<organism evidence="13 14">
    <name type="scientific">Vulgatibacter incomptus</name>
    <dbReference type="NCBI Taxonomy" id="1391653"/>
    <lineage>
        <taxon>Bacteria</taxon>
        <taxon>Pseudomonadati</taxon>
        <taxon>Myxococcota</taxon>
        <taxon>Myxococcia</taxon>
        <taxon>Myxococcales</taxon>
        <taxon>Cystobacterineae</taxon>
        <taxon>Vulgatibacteraceae</taxon>
        <taxon>Vulgatibacter</taxon>
    </lineage>
</organism>
<dbReference type="Pfam" id="PF02803">
    <property type="entry name" value="Thiolase_C"/>
    <property type="match status" value="1"/>
</dbReference>